<dbReference type="Pfam" id="PF00027">
    <property type="entry name" value="cNMP_binding"/>
    <property type="match status" value="1"/>
</dbReference>
<dbReference type="GO" id="GO:0044877">
    <property type="term" value="F:protein-containing complex binding"/>
    <property type="evidence" value="ECO:0007669"/>
    <property type="project" value="TreeGrafter"/>
</dbReference>
<feature type="region of interest" description="Disordered" evidence="16">
    <location>
        <begin position="60"/>
        <end position="91"/>
    </location>
</feature>
<evidence type="ECO:0000256" key="8">
    <source>
        <dbReference type="ARBA" id="ARBA00022992"/>
    </source>
</evidence>
<evidence type="ECO:0000256" key="12">
    <source>
        <dbReference type="ARBA" id="ARBA00023303"/>
    </source>
</evidence>
<dbReference type="SMART" id="SM00100">
    <property type="entry name" value="cNMP"/>
    <property type="match status" value="1"/>
</dbReference>
<dbReference type="InterPro" id="IPR018488">
    <property type="entry name" value="cNMP-bd_CS"/>
</dbReference>
<keyword evidence="4" id="KW-0716">Sensory transduction</keyword>
<feature type="domain" description="Cyclic nucleotide-binding" evidence="17">
    <location>
        <begin position="427"/>
        <end position="533"/>
    </location>
</feature>
<evidence type="ECO:0000313" key="18">
    <source>
        <dbReference type="Ensembl" id="ENSCCRP00015032916.1"/>
    </source>
</evidence>
<dbReference type="AlphaFoldDB" id="A0A8C1U771"/>
<dbReference type="CDD" id="cd00038">
    <property type="entry name" value="CAP_ED"/>
    <property type="match status" value="1"/>
</dbReference>
<dbReference type="FunFam" id="1.10.287.630:FF:000001">
    <property type="entry name" value="Cyclic nucleotide-gated channel alpha 3"/>
    <property type="match status" value="1"/>
</dbReference>
<dbReference type="GO" id="GO:0007601">
    <property type="term" value="P:visual perception"/>
    <property type="evidence" value="ECO:0007669"/>
    <property type="project" value="UniProtKB-KW"/>
</dbReference>
<evidence type="ECO:0000256" key="3">
    <source>
        <dbReference type="ARBA" id="ARBA00022535"/>
    </source>
</evidence>
<evidence type="ECO:0000256" key="6">
    <source>
        <dbReference type="ARBA" id="ARBA00022741"/>
    </source>
</evidence>
<keyword evidence="5" id="KW-0812">Transmembrane</keyword>
<evidence type="ECO:0000313" key="19">
    <source>
        <dbReference type="Proteomes" id="UP000694700"/>
    </source>
</evidence>
<keyword evidence="7" id="KW-1133">Transmembrane helix</keyword>
<comment type="catalytic activity">
    <reaction evidence="14">
        <text>K(+)(in) = K(+)(out)</text>
        <dbReference type="Rhea" id="RHEA:29463"/>
        <dbReference type="ChEBI" id="CHEBI:29103"/>
    </reaction>
</comment>
<reference evidence="18" key="1">
    <citation type="submission" date="2025-08" db="UniProtKB">
        <authorList>
            <consortium name="Ensembl"/>
        </authorList>
    </citation>
    <scope>IDENTIFICATION</scope>
</reference>
<evidence type="ECO:0000256" key="13">
    <source>
        <dbReference type="ARBA" id="ARBA00023305"/>
    </source>
</evidence>
<dbReference type="PANTHER" id="PTHR45638">
    <property type="entry name" value="CYCLIC NUCLEOTIDE-GATED CATION CHANNEL SUBUNIT A"/>
    <property type="match status" value="1"/>
</dbReference>
<dbReference type="InterPro" id="IPR018490">
    <property type="entry name" value="cNMP-bd_dom_sf"/>
</dbReference>
<evidence type="ECO:0000256" key="1">
    <source>
        <dbReference type="ARBA" id="ARBA00004141"/>
    </source>
</evidence>
<keyword evidence="8" id="KW-0142">cGMP-binding</keyword>
<keyword evidence="12" id="KW-0407">Ion channel</keyword>
<dbReference type="GO" id="GO:0030553">
    <property type="term" value="F:cGMP binding"/>
    <property type="evidence" value="ECO:0007669"/>
    <property type="project" value="UniProtKB-KW"/>
</dbReference>
<dbReference type="SUPFAM" id="SSF81324">
    <property type="entry name" value="Voltage-gated potassium channels"/>
    <property type="match status" value="1"/>
</dbReference>
<dbReference type="PROSITE" id="PS00888">
    <property type="entry name" value="CNMP_BINDING_1"/>
    <property type="match status" value="1"/>
</dbReference>
<dbReference type="PROSITE" id="PS50042">
    <property type="entry name" value="CNMP_BINDING_3"/>
    <property type="match status" value="1"/>
</dbReference>
<accession>A0A8C1U771</accession>
<dbReference type="Gene3D" id="1.10.287.70">
    <property type="match status" value="1"/>
</dbReference>
<dbReference type="SUPFAM" id="SSF51206">
    <property type="entry name" value="cAMP-binding domain-like"/>
    <property type="match status" value="1"/>
</dbReference>
<dbReference type="GO" id="GO:0017071">
    <property type="term" value="C:intracellular cyclic nucleotide activated cation channel complex"/>
    <property type="evidence" value="ECO:0007669"/>
    <property type="project" value="TreeGrafter"/>
</dbReference>
<dbReference type="FunFam" id="1.10.287.70:FF:000072">
    <property type="entry name" value="Cyclic nucleotide gated channel beta 3"/>
    <property type="match status" value="1"/>
</dbReference>
<dbReference type="GO" id="GO:0005223">
    <property type="term" value="F:intracellularly cGMP-activated cation channel activity"/>
    <property type="evidence" value="ECO:0007669"/>
    <property type="project" value="TreeGrafter"/>
</dbReference>
<evidence type="ECO:0000256" key="7">
    <source>
        <dbReference type="ARBA" id="ARBA00022989"/>
    </source>
</evidence>
<dbReference type="Gene3D" id="2.60.120.10">
    <property type="entry name" value="Jelly Rolls"/>
    <property type="match status" value="1"/>
</dbReference>
<dbReference type="FunFam" id="2.60.120.10:FF:000020">
    <property type="entry name" value="Cyclic nucleotide-gated channel beta 3"/>
    <property type="match status" value="1"/>
</dbReference>
<keyword evidence="9" id="KW-0406">Ion transport</keyword>
<keyword evidence="10" id="KW-0472">Membrane</keyword>
<dbReference type="Ensembl" id="ENSCCRT00015034058.1">
    <property type="protein sequence ID" value="ENSCCRP00015032916.1"/>
    <property type="gene ID" value="ENSCCRG00015013743.1"/>
</dbReference>
<feature type="compositionally biased region" description="Basic and acidic residues" evidence="16">
    <location>
        <begin position="72"/>
        <end position="91"/>
    </location>
</feature>
<protein>
    <submittedName>
        <fullName evidence="18">Cyclic nucleotide gated channel subunit beta 3, tandem duplicate 1</fullName>
    </submittedName>
</protein>
<dbReference type="PANTHER" id="PTHR45638:SF8">
    <property type="entry name" value="CYCLIC NUCLEOTIDE-GATED CATION CHANNEL BETA-3"/>
    <property type="match status" value="1"/>
</dbReference>
<keyword evidence="11" id="KW-1071">Ligand-gated ion channel</keyword>
<keyword evidence="13" id="KW-0844">Vision</keyword>
<dbReference type="InterPro" id="IPR000595">
    <property type="entry name" value="cNMP-bd_dom"/>
</dbReference>
<evidence type="ECO:0000256" key="11">
    <source>
        <dbReference type="ARBA" id="ARBA00023286"/>
    </source>
</evidence>
<dbReference type="Proteomes" id="UP000694700">
    <property type="component" value="Unplaced"/>
</dbReference>
<keyword evidence="3" id="KW-0140">cGMP</keyword>
<name>A0A8C1U771_CYPCA</name>
<keyword evidence="2" id="KW-0813">Transport</keyword>
<dbReference type="GO" id="GO:0001750">
    <property type="term" value="C:photoreceptor outer segment"/>
    <property type="evidence" value="ECO:0007669"/>
    <property type="project" value="TreeGrafter"/>
</dbReference>
<dbReference type="Gene3D" id="1.10.287.630">
    <property type="entry name" value="Helix hairpin bin"/>
    <property type="match status" value="1"/>
</dbReference>
<evidence type="ECO:0000256" key="15">
    <source>
        <dbReference type="ARBA" id="ARBA00036239"/>
    </source>
</evidence>
<comment type="subcellular location">
    <subcellularLocation>
        <location evidence="1">Membrane</location>
        <topology evidence="1">Multi-pass membrane protein</topology>
    </subcellularLocation>
</comment>
<evidence type="ECO:0000256" key="16">
    <source>
        <dbReference type="SAM" id="MobiDB-lite"/>
    </source>
</evidence>
<comment type="catalytic activity">
    <reaction evidence="15">
        <text>Na(+)(in) = Na(+)(out)</text>
        <dbReference type="Rhea" id="RHEA:34963"/>
        <dbReference type="ChEBI" id="CHEBI:29101"/>
    </reaction>
</comment>
<sequence length="642" mass="73752">MRFRLSSAAELPLKSDQVLDAPSLPTKTIVINRYCDNQLRDIVKKLRERTELFKEKVIDPYSSSPEHSPPAEQKKKEEDAKKAAAKKEKEEKEKKEKEEKCLFKYKTLAYTSLFFLPDRRYIKWLSVVTIAFNYNVWLATARLCFPYHTPVTVPFWIFFDILADLVNIIDITMFQPRLQFVKAGDIIKDRIMAKRRYRESARFQTDLISIIPFDLLCFHFGFTSIFRINRFMRYQSFFEFSDRLESIMAKAYIWRVGRTTGYLLFCLHLNSCLYYVASEYEGLGSTKWTYDGKGNAYLRCYYFATRTLITIGGLPEPHTLFEIIFQLVNFFTGVFVFSSLIGQMRDVIGAATAGQTYFRASMDACVAYMNTYTIPKLVQNRVRTWYNYTWDSQGMLDEFELLEKMPLVMRTAIAVDINLATFQKIDLFKGCDNQMLVDMLLRLKSIVYLPGDFVCKKGDIGREMYIIKAGEVQVIGGPDNKIVFVTLKAGCVFGEISLLQSAKDGGNRRTANVAAHGFANLFVLDKKDLNDILVHYPESQKVLARKGRKLMKAKGKAAPVKDEGEKKKGLAMFGQKPPTPKMLRAFGGFGKGGLLEKLRQQKKRTENSIHPSHHIHLQLPKTSINPSTHFVIYPSISSSIYE</sequence>
<evidence type="ECO:0000256" key="14">
    <source>
        <dbReference type="ARBA" id="ARBA00034430"/>
    </source>
</evidence>
<evidence type="ECO:0000259" key="17">
    <source>
        <dbReference type="PROSITE" id="PS50042"/>
    </source>
</evidence>
<evidence type="ECO:0000256" key="9">
    <source>
        <dbReference type="ARBA" id="ARBA00023065"/>
    </source>
</evidence>
<dbReference type="PROSITE" id="PS00889">
    <property type="entry name" value="CNMP_BINDING_2"/>
    <property type="match status" value="1"/>
</dbReference>
<evidence type="ECO:0000256" key="10">
    <source>
        <dbReference type="ARBA" id="ARBA00023136"/>
    </source>
</evidence>
<proteinExistence type="predicted"/>
<organism evidence="18 19">
    <name type="scientific">Cyprinus carpio</name>
    <name type="common">Common carp</name>
    <dbReference type="NCBI Taxonomy" id="7962"/>
    <lineage>
        <taxon>Eukaryota</taxon>
        <taxon>Metazoa</taxon>
        <taxon>Chordata</taxon>
        <taxon>Craniata</taxon>
        <taxon>Vertebrata</taxon>
        <taxon>Euteleostomi</taxon>
        <taxon>Actinopterygii</taxon>
        <taxon>Neopterygii</taxon>
        <taxon>Teleostei</taxon>
        <taxon>Ostariophysi</taxon>
        <taxon>Cypriniformes</taxon>
        <taxon>Cyprinidae</taxon>
        <taxon>Cyprininae</taxon>
        <taxon>Cyprinus</taxon>
    </lineage>
</organism>
<evidence type="ECO:0000256" key="2">
    <source>
        <dbReference type="ARBA" id="ARBA00022448"/>
    </source>
</evidence>
<evidence type="ECO:0000256" key="5">
    <source>
        <dbReference type="ARBA" id="ARBA00022692"/>
    </source>
</evidence>
<dbReference type="InterPro" id="IPR014710">
    <property type="entry name" value="RmlC-like_jellyroll"/>
</dbReference>
<dbReference type="GO" id="GO:0005886">
    <property type="term" value="C:plasma membrane"/>
    <property type="evidence" value="ECO:0007669"/>
    <property type="project" value="TreeGrafter"/>
</dbReference>
<dbReference type="InterPro" id="IPR050866">
    <property type="entry name" value="CNG_cation_channel"/>
</dbReference>
<evidence type="ECO:0000256" key="4">
    <source>
        <dbReference type="ARBA" id="ARBA00022606"/>
    </source>
</evidence>
<dbReference type="GO" id="GO:0005222">
    <property type="term" value="F:intracellularly cAMP-activated cation channel activity"/>
    <property type="evidence" value="ECO:0007669"/>
    <property type="project" value="TreeGrafter"/>
</dbReference>
<keyword evidence="6" id="KW-0547">Nucleotide-binding</keyword>